<evidence type="ECO:0000313" key="2">
    <source>
        <dbReference type="EMBL" id="KOO07248.1"/>
    </source>
</evidence>
<dbReference type="Proteomes" id="UP000037530">
    <property type="component" value="Unassembled WGS sequence"/>
</dbReference>
<gene>
    <name evidence="2" type="ORF">AKJ31_13930</name>
</gene>
<accession>A0A0M0I032</accession>
<protein>
    <recommendedName>
        <fullName evidence="1">YjiS-like domain-containing protein</fullName>
    </recommendedName>
</protein>
<dbReference type="PATRIC" id="fig|171383.3.peg.2845"/>
<sequence>METSEFGYRVKLSETLSWNKKILANLTRWWRNYRTRKQLPQLSNHLLEDIGITHEQARKESMRHFWDG</sequence>
<keyword evidence="3" id="KW-1185">Reference proteome</keyword>
<reference evidence="3" key="1">
    <citation type="submission" date="2015-08" db="EMBL/GenBank/DDBJ databases">
        <title>Vibrio galatheae sp. nov., a novel member of the Vibrionaceae family isolated from the Solomon Islands.</title>
        <authorList>
            <person name="Giubergia S."/>
            <person name="Machado H."/>
            <person name="Mateiu R.V."/>
            <person name="Gram L."/>
        </authorList>
    </citation>
    <scope>NUCLEOTIDE SEQUENCE [LARGE SCALE GENOMIC DNA]</scope>
    <source>
        <strain evidence="3">DSM 19134</strain>
    </source>
</reference>
<evidence type="ECO:0000313" key="3">
    <source>
        <dbReference type="Proteomes" id="UP000037530"/>
    </source>
</evidence>
<comment type="caution">
    <text evidence="2">The sequence shown here is derived from an EMBL/GenBank/DDBJ whole genome shotgun (WGS) entry which is preliminary data.</text>
</comment>
<dbReference type="OrthoDB" id="5588773at2"/>
<evidence type="ECO:0000259" key="1">
    <source>
        <dbReference type="Pfam" id="PF06568"/>
    </source>
</evidence>
<name>A0A0M0I032_9VIBR</name>
<dbReference type="InterPro" id="IPR009506">
    <property type="entry name" value="YjiS-like"/>
</dbReference>
<proteinExistence type="predicted"/>
<dbReference type="RefSeq" id="WP_053409705.1">
    <property type="nucleotide sequence ID" value="NZ_LHPI01000012.1"/>
</dbReference>
<dbReference type="Pfam" id="PF06568">
    <property type="entry name" value="YjiS-like"/>
    <property type="match status" value="1"/>
</dbReference>
<dbReference type="EMBL" id="LHPI01000012">
    <property type="protein sequence ID" value="KOO07248.1"/>
    <property type="molecule type" value="Genomic_DNA"/>
</dbReference>
<dbReference type="AlphaFoldDB" id="A0A0M0I032"/>
<organism evidence="2 3">
    <name type="scientific">Vibrio hepatarius</name>
    <dbReference type="NCBI Taxonomy" id="171383"/>
    <lineage>
        <taxon>Bacteria</taxon>
        <taxon>Pseudomonadati</taxon>
        <taxon>Pseudomonadota</taxon>
        <taxon>Gammaproteobacteria</taxon>
        <taxon>Vibrionales</taxon>
        <taxon>Vibrionaceae</taxon>
        <taxon>Vibrio</taxon>
        <taxon>Vibrio oreintalis group</taxon>
    </lineage>
</organism>
<feature type="domain" description="YjiS-like" evidence="1">
    <location>
        <begin position="23"/>
        <end position="58"/>
    </location>
</feature>